<dbReference type="GeneID" id="26098355"/>
<evidence type="ECO:0000313" key="1">
    <source>
        <dbReference type="EMBL" id="ALL00083.1"/>
    </source>
</evidence>
<dbReference type="AlphaFoldDB" id="A0A0P0N1G8"/>
<dbReference type="OrthoDB" id="206586at2157"/>
<dbReference type="EMBL" id="CP013011">
    <property type="protein sequence ID" value="ALL00083.1"/>
    <property type="molecule type" value="Genomic_DNA"/>
</dbReference>
<proteinExistence type="predicted"/>
<dbReference type="InterPro" id="IPR027417">
    <property type="entry name" value="P-loop_NTPase"/>
</dbReference>
<dbReference type="Proteomes" id="UP000058613">
    <property type="component" value="Chromosome"/>
</dbReference>
<gene>
    <name evidence="1" type="ORF">Pyrde_0033</name>
</gene>
<sequence>MEPGCLETGWCDLSEEHRRIRVELEGLIRSYVEGGADEYWMPVVVAPYGSGKTTLLRHLETFAKSIGAAALRVELADIVEYIVERYGSVHESELPRILEEYAREKLGEASGVVVLLVDEVEESYDLLRGIVEYETSPFRGVAEAIRTHSTKVYVVLALGPSSTLKEAVFGPVAWRSRIFTLPLLPKPVIERMVVEILGGELADAASLLANMVWWASKGRIAWARMLVDTVVGKLAAALKQGPEHVETVLLGEEALAREIVEGVPLFDKTGYREVRRLIEDKKMIPLLAVLPGPVPLSLLSRLLGYEVLPEANLAVVYSRTAVRVEDLLSEAEAWMTRYARAKGFQASSVEHAVSALEHAALAWSRDGLIVYDPQALRELFTIAADVAREIYGDDPHAAQLIEALNPDLLSPPIERFSEPVAALRPSMVARLYPMASSSPLVGCARRTGPSQVVEVVNSLALGELMEYSSRLSEFLGLNELLEKRGLKLVVAPARSLQSYAQELACKMLSGEPLVVLVIEPDAGRREKQVPRLLEAAAALTGSLVVEAGPRLSLFVYSLLYGFSIATAGCLPENLTGHDRRTVNLYADLLRSLVIEVLASKAGQELASIETRAHVVEQDYGEIGYAVAALIRDLGPEPAGKIVSELATLQQRARSLAEKASRIAGVDYSASRTKPVSKAYSSIAEIYEELEEKGYTLVGRVSPSCGERGQARGPSIARLVAILLGLEEYQPEAGLSEISSLAERLAAYVEHVPRAGVLEEAANIIEEMKAIVSKAEEIARSNSAALSIAAMVVSPIGTVASKLAEDLAAVYRIYGSLEANLEELPDKLRKKALEAITSDLSNMSSLAEAVQYLSTAVSLVNKLKMLSEKGGSGIEELKSKIIEAIDRIIPSQPLVDQARKEAREEAIVG</sequence>
<organism evidence="1 2">
    <name type="scientific">Pyrodictium delaneyi</name>
    <dbReference type="NCBI Taxonomy" id="1273541"/>
    <lineage>
        <taxon>Archaea</taxon>
        <taxon>Thermoproteota</taxon>
        <taxon>Thermoprotei</taxon>
        <taxon>Desulfurococcales</taxon>
        <taxon>Pyrodictiaceae</taxon>
        <taxon>Pyrodictium</taxon>
    </lineage>
</organism>
<protein>
    <submittedName>
        <fullName evidence="1">Uncharacterized protein</fullName>
    </submittedName>
</protein>
<name>A0A0P0N1G8_9CREN</name>
<dbReference type="RefSeq" id="WP_055407185.1">
    <property type="nucleotide sequence ID" value="NZ_CP013011.1"/>
</dbReference>
<dbReference type="KEGG" id="pdl:Pyrde_0033"/>
<dbReference type="SUPFAM" id="SSF52540">
    <property type="entry name" value="P-loop containing nucleoside triphosphate hydrolases"/>
    <property type="match status" value="1"/>
</dbReference>
<dbReference type="STRING" id="1273541.Pyrde_0033"/>
<reference evidence="1 2" key="1">
    <citation type="submission" date="2015-10" db="EMBL/GenBank/DDBJ databases">
        <title>Complete genome sequence of hyperthermophilic archaeon Pyrodictium delaneyi Su06.</title>
        <authorList>
            <person name="Jung J.-H."/>
            <person name="Lin J."/>
            <person name="Holden J.F."/>
            <person name="Park C.-S."/>
        </authorList>
    </citation>
    <scope>NUCLEOTIDE SEQUENCE [LARGE SCALE GENOMIC DNA]</scope>
    <source>
        <strain evidence="1 2">Su06</strain>
    </source>
</reference>
<evidence type="ECO:0000313" key="2">
    <source>
        <dbReference type="Proteomes" id="UP000058613"/>
    </source>
</evidence>
<accession>A0A0P0N1G8</accession>